<organism evidence="1 2">
    <name type="scientific">Campylobacter jejuni subsp. doylei (strain ATCC BAA-1458 / RM4099 / 269.97)</name>
    <dbReference type="NCBI Taxonomy" id="360109"/>
    <lineage>
        <taxon>Bacteria</taxon>
        <taxon>Pseudomonadati</taxon>
        <taxon>Campylobacterota</taxon>
        <taxon>Epsilonproteobacteria</taxon>
        <taxon>Campylobacterales</taxon>
        <taxon>Campylobacteraceae</taxon>
        <taxon>Campylobacter</taxon>
    </lineage>
</organism>
<evidence type="ECO:0000313" key="2">
    <source>
        <dbReference type="Proteomes" id="UP000002302"/>
    </source>
</evidence>
<gene>
    <name evidence="1" type="ordered locus">JJD26997_2030</name>
</gene>
<dbReference type="Proteomes" id="UP000002302">
    <property type="component" value="Chromosome"/>
</dbReference>
<name>A7H612_CAMJD</name>
<dbReference type="EMBL" id="CP000768">
    <property type="protein sequence ID" value="ABS44464.1"/>
    <property type="molecule type" value="Genomic_DNA"/>
</dbReference>
<dbReference type="HOGENOM" id="CLU_2822971_0_0_7"/>
<evidence type="ECO:0000313" key="1">
    <source>
        <dbReference type="EMBL" id="ABS44464.1"/>
    </source>
</evidence>
<reference evidence="2" key="1">
    <citation type="submission" date="2007-07" db="EMBL/GenBank/DDBJ databases">
        <title>Complete genome sequence of Campylobacter jejuni subsp doylei 269.97 isolated from human blood.</title>
        <authorList>
            <person name="Fouts D.E."/>
            <person name="Mongodin E.F."/>
            <person name="Puiu D."/>
            <person name="Sebastian Y."/>
            <person name="Miller W.G."/>
            <person name="Mandrell R.E."/>
            <person name="Lastovica A.J."/>
            <person name="Nelson K.E."/>
        </authorList>
    </citation>
    <scope>NUCLEOTIDE SEQUENCE [LARGE SCALE GENOMIC DNA]</scope>
    <source>
        <strain evidence="2">ATCC BAA-1458 / RM4099 / 269.97</strain>
    </source>
</reference>
<accession>A7H612</accession>
<dbReference type="AlphaFoldDB" id="A7H612"/>
<dbReference type="KEGG" id="cjd:JJD26997_2030"/>
<protein>
    <submittedName>
        <fullName evidence="1">Uncharacterized protein</fullName>
    </submittedName>
</protein>
<proteinExistence type="predicted"/>
<sequence>MPFKFPFNAWSLYLLSKGSSLGNLLRIFLNNSKSSLLSFLTPFLNSFDFLKRVFNHLNNPLAYHQL</sequence>